<accession>A0A484BHN9</accession>
<dbReference type="Pfam" id="PF21899">
    <property type="entry name" value="Tal_Pri"/>
    <property type="match status" value="1"/>
</dbReference>
<reference evidence="2 3" key="1">
    <citation type="journal article" date="2019" name="J. Hered.">
        <title>An Improved Genome Assembly for Drosophila navojoa, the Basal Species in the mojavensis Cluster.</title>
        <authorList>
            <person name="Vanderlinde T."/>
            <person name="Dupim E.G."/>
            <person name="Nazario-Yepiz N.O."/>
            <person name="Carvalho A.B."/>
        </authorList>
    </citation>
    <scope>NUCLEOTIDE SEQUENCE [LARGE SCALE GENOMIC DNA]</scope>
    <source>
        <strain evidence="2">Navoj_Jal97</strain>
        <tissue evidence="2">Whole organism</tissue>
    </source>
</reference>
<dbReference type="AlphaFoldDB" id="A0A484BHN9"/>
<dbReference type="Proteomes" id="UP000295192">
    <property type="component" value="Unassembled WGS sequence"/>
</dbReference>
<proteinExistence type="predicted"/>
<comment type="caution">
    <text evidence="2">The sequence shown here is derived from an EMBL/GenBank/DDBJ whole genome shotgun (WGS) entry which is preliminary data.</text>
</comment>
<evidence type="ECO:0000256" key="1">
    <source>
        <dbReference type="SAM" id="MobiDB-lite"/>
    </source>
</evidence>
<feature type="region of interest" description="Disordered" evidence="1">
    <location>
        <begin position="64"/>
        <end position="107"/>
    </location>
</feature>
<dbReference type="CDD" id="cd20258">
    <property type="entry name" value="Tal_Pri"/>
    <property type="match status" value="1"/>
</dbReference>
<evidence type="ECO:0000313" key="2">
    <source>
        <dbReference type="EMBL" id="TDG48194.1"/>
    </source>
</evidence>
<sequence length="107" mass="12226">MNINTRINASLSASSCHNKKGCFTARARSKRAGSPFLVEDEAWLLLLISQESLVTVFHFIPHKSSRSRSNNSSNMFDLDPTGTYRRPRESRDTRHKQRQTLDPTGQY</sequence>
<name>A0A484BHN9_DRONA</name>
<organism evidence="2 3">
    <name type="scientific">Drosophila navojoa</name>
    <name type="common">Fruit fly</name>
    <dbReference type="NCBI Taxonomy" id="7232"/>
    <lineage>
        <taxon>Eukaryota</taxon>
        <taxon>Metazoa</taxon>
        <taxon>Ecdysozoa</taxon>
        <taxon>Arthropoda</taxon>
        <taxon>Hexapoda</taxon>
        <taxon>Insecta</taxon>
        <taxon>Pterygota</taxon>
        <taxon>Neoptera</taxon>
        <taxon>Endopterygota</taxon>
        <taxon>Diptera</taxon>
        <taxon>Brachycera</taxon>
        <taxon>Muscomorpha</taxon>
        <taxon>Ephydroidea</taxon>
        <taxon>Drosophilidae</taxon>
        <taxon>Drosophila</taxon>
    </lineage>
</organism>
<gene>
    <name evidence="2" type="ORF">AWZ03_005369</name>
</gene>
<keyword evidence="3" id="KW-1185">Reference proteome</keyword>
<dbReference type="EMBL" id="LSRL02000035">
    <property type="protein sequence ID" value="TDG48194.1"/>
    <property type="molecule type" value="Genomic_DNA"/>
</dbReference>
<evidence type="ECO:0000313" key="3">
    <source>
        <dbReference type="Proteomes" id="UP000295192"/>
    </source>
</evidence>
<dbReference type="InterPro" id="IPR054084">
    <property type="entry name" value="Tal-AA"/>
</dbReference>
<protein>
    <submittedName>
        <fullName evidence="2">Uncharacterized protein</fullName>
    </submittedName>
</protein>